<organism evidence="2 3">
    <name type="scientific">Steinernema glaseri</name>
    <dbReference type="NCBI Taxonomy" id="37863"/>
    <lineage>
        <taxon>Eukaryota</taxon>
        <taxon>Metazoa</taxon>
        <taxon>Ecdysozoa</taxon>
        <taxon>Nematoda</taxon>
        <taxon>Chromadorea</taxon>
        <taxon>Rhabditida</taxon>
        <taxon>Tylenchina</taxon>
        <taxon>Panagrolaimomorpha</taxon>
        <taxon>Strongyloidoidea</taxon>
        <taxon>Steinernematidae</taxon>
        <taxon>Steinernema</taxon>
    </lineage>
</organism>
<evidence type="ECO:0000313" key="3">
    <source>
        <dbReference type="WBParaSite" id="L893_g22086.t1"/>
    </source>
</evidence>
<dbReference type="WBParaSite" id="L893_g22086.t1">
    <property type="protein sequence ID" value="L893_g22086.t1"/>
    <property type="gene ID" value="L893_g22086"/>
</dbReference>
<evidence type="ECO:0000313" key="2">
    <source>
        <dbReference type="Proteomes" id="UP000095287"/>
    </source>
</evidence>
<reference evidence="3" key="1">
    <citation type="submission" date="2016-11" db="UniProtKB">
        <authorList>
            <consortium name="WormBaseParasite"/>
        </authorList>
    </citation>
    <scope>IDENTIFICATION</scope>
</reference>
<accession>A0A1I7Z300</accession>
<sequence>MWVFVMSSRRRKGSLSSSSAVDYKRKLRNFSGRGNSVTTDAPLVVTEEHQPTQREESVVTYKRKLRNYGGRKNLKTTDESAPAEEEPPHLDDVQKVASAPTIDIHAPMNDEGTPDDQEIQMTESSNTVVAHRRLECQMDNIPFEFATNVIANFRSISELDHLTGVWHEAYQRAAEKRRVYEFLLRVARAGNEPGSGAPYFWEYQFRGTNTPTIDELLKMDRRYFRGTNTPTIDELLKMDRRYVLINHVVVKNFVYSTKPFHTTDFDKLTQVVLPFVGKQVMNKVEFDCHLLPIHTLAAESIFKQVCACRIFKNISISYCGQASEDFLSSQVDSGQIWELSLGGNWPLSAQYILIKFVTTSFWYVNMRESNFEMDKTLFSVIYNHWKKGVSRGFKIISAVDRIGRDLWEEFFGVQPATHTPDSYILKHPDNDNESETQRNLRLNFEADGRITLWC</sequence>
<feature type="region of interest" description="Disordered" evidence="1">
    <location>
        <begin position="69"/>
        <end position="93"/>
    </location>
</feature>
<dbReference type="AlphaFoldDB" id="A0A1I7Z300"/>
<keyword evidence="2" id="KW-1185">Reference proteome</keyword>
<protein>
    <submittedName>
        <fullName evidence="3">F-box domain-containing protein</fullName>
    </submittedName>
</protein>
<dbReference type="Proteomes" id="UP000095287">
    <property type="component" value="Unplaced"/>
</dbReference>
<evidence type="ECO:0000256" key="1">
    <source>
        <dbReference type="SAM" id="MobiDB-lite"/>
    </source>
</evidence>
<name>A0A1I7Z300_9BILA</name>
<proteinExistence type="predicted"/>